<dbReference type="RefSeq" id="WP_057974589.1">
    <property type="nucleotide sequence ID" value="NZ_AZDI01000010.1"/>
</dbReference>
<dbReference type="PANTHER" id="PTHR42933:SF1">
    <property type="entry name" value="SITE-SPECIFIC DNA-METHYLTRANSFERASE (ADENINE-SPECIFIC)"/>
    <property type="match status" value="1"/>
</dbReference>
<feature type="coiled-coil region" evidence="8">
    <location>
        <begin position="485"/>
        <end position="512"/>
    </location>
</feature>
<sequence length="531" mass="59519">MTENTDTVQQQQANLQKALWAAANDLRSNMDASEFRNYLLGMIFYRYLSQKTAKYVDTLLEDYPELTTYQELVAEAGEEDVRAELLDTLGYVVLPEDLFSNMIKEISANNFSVEHLEIAVNRVQSSTIGTDSEQDFDHLFDDMDLSSTRLGSSVTARSGLIAKVMLSINSIETDYDNTQIDVLGDAYEYLIGQFAASAGKKAGEFYTPQKVSSILAKLVTMDKKKLRNVYDPTAGSGSLLLRVGDEAEVSYYAGQELNGTTYNLARMNLLLHDVSFDDFNIEQGDTLENDKYGDQKFDAVVANPPYSANWNADASKNDDLRFGSFGKLAPKSKADFAFVETMLYHLSDEGTMAVVLPHGVLFRGAGEGLIRKQMIESMNVLDGVIGLPANLFYGTSIPTTILVFKKNRTNNDIFFIDASNDFEKAKNQNNLTNEHVDKIIATYQKREDVEKYAHKAELAEIVENDFNLNIPRYVDTFEEEEPIDLVQVSKELVDLNAEIKKSEAEFLAMLDELAVTDETKDLIEATKEVFK</sequence>
<feature type="domain" description="DNA methylase adenine-specific" evidence="9">
    <location>
        <begin position="179"/>
        <end position="481"/>
    </location>
</feature>
<keyword evidence="4" id="KW-0808">Transferase</keyword>
<evidence type="ECO:0000256" key="3">
    <source>
        <dbReference type="ARBA" id="ARBA00022603"/>
    </source>
</evidence>
<comment type="catalytic activity">
    <reaction evidence="7">
        <text>a 2'-deoxyadenosine in DNA + S-adenosyl-L-methionine = an N(6)-methyl-2'-deoxyadenosine in DNA + S-adenosyl-L-homocysteine + H(+)</text>
        <dbReference type="Rhea" id="RHEA:15197"/>
        <dbReference type="Rhea" id="RHEA-COMP:12418"/>
        <dbReference type="Rhea" id="RHEA-COMP:12419"/>
        <dbReference type="ChEBI" id="CHEBI:15378"/>
        <dbReference type="ChEBI" id="CHEBI:57856"/>
        <dbReference type="ChEBI" id="CHEBI:59789"/>
        <dbReference type="ChEBI" id="CHEBI:90615"/>
        <dbReference type="ChEBI" id="CHEBI:90616"/>
        <dbReference type="EC" id="2.1.1.72"/>
    </reaction>
</comment>
<dbReference type="InterPro" id="IPR003356">
    <property type="entry name" value="DNA_methylase_A-5"/>
</dbReference>
<evidence type="ECO:0000256" key="8">
    <source>
        <dbReference type="SAM" id="Coils"/>
    </source>
</evidence>
<evidence type="ECO:0000259" key="9">
    <source>
        <dbReference type="Pfam" id="PF02384"/>
    </source>
</evidence>
<reference evidence="11 12" key="1">
    <citation type="journal article" date="2015" name="Genome Announc.">
        <title>Expanding the biotechnology potential of lactobacilli through comparative genomics of 213 strains and associated genera.</title>
        <authorList>
            <person name="Sun Z."/>
            <person name="Harris H.M."/>
            <person name="McCann A."/>
            <person name="Guo C."/>
            <person name="Argimon S."/>
            <person name="Zhang W."/>
            <person name="Yang X."/>
            <person name="Jeffery I.B."/>
            <person name="Cooney J.C."/>
            <person name="Kagawa T.F."/>
            <person name="Liu W."/>
            <person name="Song Y."/>
            <person name="Salvetti E."/>
            <person name="Wrobel A."/>
            <person name="Rasinkangas P."/>
            <person name="Parkhill J."/>
            <person name="Rea M.C."/>
            <person name="O'Sullivan O."/>
            <person name="Ritari J."/>
            <person name="Douillard F.P."/>
            <person name="Paul Ross R."/>
            <person name="Yang R."/>
            <person name="Briner A.E."/>
            <person name="Felis G.E."/>
            <person name="de Vos W.M."/>
            <person name="Barrangou R."/>
            <person name="Klaenhammer T.R."/>
            <person name="Caufield P.W."/>
            <person name="Cui Y."/>
            <person name="Zhang H."/>
            <person name="O'Toole P.W."/>
        </authorList>
    </citation>
    <scope>NUCLEOTIDE SEQUENCE [LARGE SCALE GENOMIC DNA]</scope>
    <source>
        <strain evidence="11 12">DSM 15638</strain>
    </source>
</reference>
<dbReference type="PATRIC" id="fig|1423719.4.peg.331"/>
<dbReference type="OrthoDB" id="9814572at2"/>
<dbReference type="PANTHER" id="PTHR42933">
    <property type="entry name" value="SLR6095 PROTEIN"/>
    <property type="match status" value="1"/>
</dbReference>
<comment type="caution">
    <text evidence="11">The sequence shown here is derived from an EMBL/GenBank/DDBJ whole genome shotgun (WGS) entry which is preliminary data.</text>
</comment>
<gene>
    <name evidence="11" type="ORF">FC66_GL000327</name>
</gene>
<dbReference type="Proteomes" id="UP000051450">
    <property type="component" value="Unassembled WGS sequence"/>
</dbReference>
<keyword evidence="12" id="KW-1185">Reference proteome</keyword>
<evidence type="ECO:0000256" key="4">
    <source>
        <dbReference type="ARBA" id="ARBA00022679"/>
    </source>
</evidence>
<evidence type="ECO:0000259" key="10">
    <source>
        <dbReference type="Pfam" id="PF12161"/>
    </source>
</evidence>
<evidence type="ECO:0000256" key="7">
    <source>
        <dbReference type="ARBA" id="ARBA00047942"/>
    </source>
</evidence>
<dbReference type="GO" id="GO:0008170">
    <property type="term" value="F:N-methyltransferase activity"/>
    <property type="evidence" value="ECO:0007669"/>
    <property type="project" value="InterPro"/>
</dbReference>
<evidence type="ECO:0000256" key="2">
    <source>
        <dbReference type="ARBA" id="ARBA00011900"/>
    </source>
</evidence>
<dbReference type="Gene3D" id="3.40.50.150">
    <property type="entry name" value="Vaccinia Virus protein VP39"/>
    <property type="match status" value="1"/>
</dbReference>
<evidence type="ECO:0000256" key="1">
    <source>
        <dbReference type="ARBA" id="ARBA00006594"/>
    </source>
</evidence>
<evidence type="ECO:0000313" key="11">
    <source>
        <dbReference type="EMBL" id="KRK45273.1"/>
    </source>
</evidence>
<dbReference type="NCBIfam" id="TIGR00497">
    <property type="entry name" value="hsdM"/>
    <property type="match status" value="1"/>
</dbReference>
<evidence type="ECO:0000256" key="5">
    <source>
        <dbReference type="ARBA" id="ARBA00022691"/>
    </source>
</evidence>
<dbReference type="Gene3D" id="1.20.1260.30">
    <property type="match status" value="1"/>
</dbReference>
<dbReference type="PROSITE" id="PS00092">
    <property type="entry name" value="N6_MTASE"/>
    <property type="match status" value="1"/>
</dbReference>
<dbReference type="PRINTS" id="PR00507">
    <property type="entry name" value="N12N6MTFRASE"/>
</dbReference>
<feature type="domain" description="N6 adenine-specific DNA methyltransferase N-terminal" evidence="10">
    <location>
        <begin position="15"/>
        <end position="165"/>
    </location>
</feature>
<dbReference type="InterPro" id="IPR004546">
    <property type="entry name" value="Restrct_endonuc_T1M"/>
</dbReference>
<keyword evidence="3" id="KW-0489">Methyltransferase</keyword>
<accession>A0A0R1HIG7</accession>
<dbReference type="GO" id="GO:0003677">
    <property type="term" value="F:DNA binding"/>
    <property type="evidence" value="ECO:0007669"/>
    <property type="project" value="InterPro"/>
</dbReference>
<dbReference type="SUPFAM" id="SSF53335">
    <property type="entry name" value="S-adenosyl-L-methionine-dependent methyltransferases"/>
    <property type="match status" value="1"/>
</dbReference>
<dbReference type="CDD" id="cd02440">
    <property type="entry name" value="AdoMet_MTases"/>
    <property type="match status" value="1"/>
</dbReference>
<name>A0A0R1HIG7_9LACO</name>
<dbReference type="Pfam" id="PF02384">
    <property type="entry name" value="N6_Mtase"/>
    <property type="match status" value="1"/>
</dbReference>
<dbReference type="EC" id="2.1.1.72" evidence="2"/>
<dbReference type="GO" id="GO:0009307">
    <property type="term" value="P:DNA restriction-modification system"/>
    <property type="evidence" value="ECO:0007669"/>
    <property type="project" value="UniProtKB-KW"/>
</dbReference>
<keyword evidence="6" id="KW-0680">Restriction system</keyword>
<dbReference type="GO" id="GO:0009007">
    <property type="term" value="F:site-specific DNA-methyltransferase (adenine-specific) activity"/>
    <property type="evidence" value="ECO:0007669"/>
    <property type="project" value="UniProtKB-EC"/>
</dbReference>
<dbReference type="STRING" id="1423719.FC66_GL000327"/>
<dbReference type="InterPro" id="IPR029063">
    <property type="entry name" value="SAM-dependent_MTases_sf"/>
</dbReference>
<keyword evidence="8" id="KW-0175">Coiled coil</keyword>
<evidence type="ECO:0000313" key="12">
    <source>
        <dbReference type="Proteomes" id="UP000051450"/>
    </source>
</evidence>
<evidence type="ECO:0000256" key="6">
    <source>
        <dbReference type="ARBA" id="ARBA00022747"/>
    </source>
</evidence>
<dbReference type="GO" id="GO:0032259">
    <property type="term" value="P:methylation"/>
    <property type="evidence" value="ECO:0007669"/>
    <property type="project" value="UniProtKB-KW"/>
</dbReference>
<keyword evidence="5" id="KW-0949">S-adenosyl-L-methionine</keyword>
<dbReference type="InterPro" id="IPR038333">
    <property type="entry name" value="T1MK-like_N_sf"/>
</dbReference>
<comment type="similarity">
    <text evidence="1">Belongs to the N(4)/N(6)-methyltransferase family.</text>
</comment>
<dbReference type="InterPro" id="IPR002052">
    <property type="entry name" value="DNA_methylase_N6_adenine_CS"/>
</dbReference>
<proteinExistence type="inferred from homology"/>
<dbReference type="EMBL" id="AZDI01000010">
    <property type="protein sequence ID" value="KRK45273.1"/>
    <property type="molecule type" value="Genomic_DNA"/>
</dbReference>
<dbReference type="Pfam" id="PF12161">
    <property type="entry name" value="HsdM_N"/>
    <property type="match status" value="1"/>
</dbReference>
<organism evidence="11 12">
    <name type="scientific">Dellaglioa algida DSM 15638</name>
    <dbReference type="NCBI Taxonomy" id="1423719"/>
    <lineage>
        <taxon>Bacteria</taxon>
        <taxon>Bacillati</taxon>
        <taxon>Bacillota</taxon>
        <taxon>Bacilli</taxon>
        <taxon>Lactobacillales</taxon>
        <taxon>Lactobacillaceae</taxon>
        <taxon>Dellaglioa</taxon>
    </lineage>
</organism>
<dbReference type="InterPro" id="IPR051537">
    <property type="entry name" value="DNA_Adenine_Mtase"/>
</dbReference>
<dbReference type="InterPro" id="IPR022749">
    <property type="entry name" value="D12N6_MeTrfase_N"/>
</dbReference>
<protein>
    <recommendedName>
        <fullName evidence="2">site-specific DNA-methyltransferase (adenine-specific)</fullName>
        <ecNumber evidence="2">2.1.1.72</ecNumber>
    </recommendedName>
</protein>
<dbReference type="AlphaFoldDB" id="A0A0R1HIG7"/>